<keyword evidence="4 6" id="KW-0975">Bacterial flagellum</keyword>
<comment type="similarity">
    <text evidence="2">Belongs to the flagella basal body rod proteins family.</text>
</comment>
<sequence length="146" mass="16369">MDFMTALDIGASALSTERTSMNIISMNLANAKTTRTPEGGPYRRKTVVLQATEVDHPFSKQMKTAMDRDLRGVRVQQVAQDKRPLKRVYEPGHPDANEEGYVFYPDINVVEEMASMMTAQRSYDANISSMDAVKTMYNKALELGRG</sequence>
<dbReference type="OrthoDB" id="9813951at2"/>
<dbReference type="STRING" id="1560234.SP90_08385"/>
<dbReference type="EMBL" id="JXMS01000012">
    <property type="protein sequence ID" value="OBQ51846.1"/>
    <property type="molecule type" value="Genomic_DNA"/>
</dbReference>
<dbReference type="GO" id="GO:0030694">
    <property type="term" value="C:bacterial-type flagellum basal body, rod"/>
    <property type="evidence" value="ECO:0007669"/>
    <property type="project" value="UniProtKB-UniRule"/>
</dbReference>
<dbReference type="Pfam" id="PF00460">
    <property type="entry name" value="Flg_bb_rod"/>
    <property type="match status" value="1"/>
</dbReference>
<dbReference type="PANTHER" id="PTHR30435:SF2">
    <property type="entry name" value="FLAGELLAR BASAL-BODY ROD PROTEIN FLGC"/>
    <property type="match status" value="1"/>
</dbReference>
<keyword evidence="10" id="KW-1185">Reference proteome</keyword>
<dbReference type="PANTHER" id="PTHR30435">
    <property type="entry name" value="FLAGELLAR PROTEIN"/>
    <property type="match status" value="1"/>
</dbReference>
<reference evidence="9 10" key="1">
    <citation type="submission" date="2015-01" db="EMBL/GenBank/DDBJ databases">
        <title>Desulfovibrio sp. JC271 draft genome sequence.</title>
        <authorList>
            <person name="Shivani Y."/>
            <person name="Subhash Y."/>
            <person name="Sasikala C."/>
            <person name="Ramana C.V."/>
        </authorList>
    </citation>
    <scope>NUCLEOTIDE SEQUENCE [LARGE SCALE GENOMIC DNA]</scope>
    <source>
        <strain evidence="9 10">JC271</strain>
    </source>
</reference>
<gene>
    <name evidence="9" type="ORF">SP90_08385</name>
</gene>
<evidence type="ECO:0000256" key="5">
    <source>
        <dbReference type="ARBA" id="ARBA00025933"/>
    </source>
</evidence>
<evidence type="ECO:0000313" key="10">
    <source>
        <dbReference type="Proteomes" id="UP000091979"/>
    </source>
</evidence>
<dbReference type="Proteomes" id="UP000091979">
    <property type="component" value="Unassembled WGS sequence"/>
</dbReference>
<accession>A0A1B7XCY7</accession>
<comment type="subcellular location">
    <subcellularLocation>
        <location evidence="1 6">Bacterial flagellum basal body</location>
    </subcellularLocation>
</comment>
<keyword evidence="9" id="KW-0969">Cilium</keyword>
<evidence type="ECO:0000313" key="9">
    <source>
        <dbReference type="EMBL" id="OBQ51846.1"/>
    </source>
</evidence>
<comment type="subunit">
    <text evidence="5 6">The basal body constitutes a major portion of the flagellar organelle and consists of four rings (L,P,S, and M) mounted on a central rod. The rod consists of about 26 subunits of FlgG in the distal portion, and FlgB, FlgC and FlgF are thought to build up the proximal portion of the rod with about 6 subunits each.</text>
</comment>
<comment type="caution">
    <text evidence="9">The sequence shown here is derived from an EMBL/GenBank/DDBJ whole genome shotgun (WGS) entry which is preliminary data.</text>
</comment>
<dbReference type="GO" id="GO:0071978">
    <property type="term" value="P:bacterial-type flagellum-dependent swarming motility"/>
    <property type="evidence" value="ECO:0007669"/>
    <property type="project" value="TreeGrafter"/>
</dbReference>
<name>A0A1B7XCY7_9BACT</name>
<feature type="domain" description="Flagellar basal body rod protein N-terminal" evidence="7">
    <location>
        <begin position="7"/>
        <end position="34"/>
    </location>
</feature>
<dbReference type="PATRIC" id="fig|1560234.3.peg.501"/>
<evidence type="ECO:0000259" key="8">
    <source>
        <dbReference type="Pfam" id="PF06429"/>
    </source>
</evidence>
<dbReference type="NCBIfam" id="TIGR01395">
    <property type="entry name" value="FlgC"/>
    <property type="match status" value="1"/>
</dbReference>
<dbReference type="InterPro" id="IPR010930">
    <property type="entry name" value="Flg_bb/hook_C_dom"/>
</dbReference>
<evidence type="ECO:0000256" key="1">
    <source>
        <dbReference type="ARBA" id="ARBA00004117"/>
    </source>
</evidence>
<proteinExistence type="inferred from homology"/>
<evidence type="ECO:0000256" key="3">
    <source>
        <dbReference type="ARBA" id="ARBA00017941"/>
    </source>
</evidence>
<organism evidence="9 10">
    <name type="scientific">Halodesulfovibrio spirochaetisodalis</name>
    <dbReference type="NCBI Taxonomy" id="1560234"/>
    <lineage>
        <taxon>Bacteria</taxon>
        <taxon>Pseudomonadati</taxon>
        <taxon>Thermodesulfobacteriota</taxon>
        <taxon>Desulfovibrionia</taxon>
        <taxon>Desulfovibrionales</taxon>
        <taxon>Desulfovibrionaceae</taxon>
        <taxon>Halodesulfovibrio</taxon>
    </lineage>
</organism>
<evidence type="ECO:0000256" key="2">
    <source>
        <dbReference type="ARBA" id="ARBA00009677"/>
    </source>
</evidence>
<feature type="domain" description="Flagellar basal-body/hook protein C-terminal" evidence="8">
    <location>
        <begin position="100"/>
        <end position="143"/>
    </location>
</feature>
<dbReference type="AlphaFoldDB" id="A0A1B7XCY7"/>
<dbReference type="RefSeq" id="WP_066854503.1">
    <property type="nucleotide sequence ID" value="NZ_JXMS01000012.1"/>
</dbReference>
<dbReference type="InterPro" id="IPR001444">
    <property type="entry name" value="Flag_bb_rod_N"/>
</dbReference>
<dbReference type="InterPro" id="IPR006299">
    <property type="entry name" value="FlgC"/>
</dbReference>
<evidence type="ECO:0000256" key="6">
    <source>
        <dbReference type="RuleBase" id="RU362062"/>
    </source>
</evidence>
<protein>
    <recommendedName>
        <fullName evidence="3 6">Flagellar basal-body rod protein FlgC</fullName>
    </recommendedName>
</protein>
<keyword evidence="9" id="KW-0282">Flagellum</keyword>
<evidence type="ECO:0000259" key="7">
    <source>
        <dbReference type="Pfam" id="PF00460"/>
    </source>
</evidence>
<keyword evidence="9" id="KW-0966">Cell projection</keyword>
<evidence type="ECO:0000256" key="4">
    <source>
        <dbReference type="ARBA" id="ARBA00023143"/>
    </source>
</evidence>
<dbReference type="Pfam" id="PF06429">
    <property type="entry name" value="Flg_bbr_C"/>
    <property type="match status" value="1"/>
</dbReference>